<dbReference type="PANTHER" id="PTHR30413">
    <property type="entry name" value="INNER MEMBRANE TRANSPORT PERMEASE"/>
    <property type="match status" value="1"/>
</dbReference>
<keyword evidence="6 9" id="KW-0812">Transmembrane</keyword>
<feature type="transmembrane region" description="Helical" evidence="9">
    <location>
        <begin position="73"/>
        <end position="93"/>
    </location>
</feature>
<gene>
    <name evidence="11" type="ORF">DHOM_06535</name>
</gene>
<feature type="domain" description="ABC transmembrane type-2" evidence="10">
    <location>
        <begin position="70"/>
        <end position="303"/>
    </location>
</feature>
<evidence type="ECO:0000256" key="5">
    <source>
        <dbReference type="ARBA" id="ARBA00022519"/>
    </source>
</evidence>
<keyword evidence="3 9" id="KW-0813">Transport</keyword>
<evidence type="ECO:0000259" key="10">
    <source>
        <dbReference type="PROSITE" id="PS51012"/>
    </source>
</evidence>
<keyword evidence="8 9" id="KW-0472">Membrane</keyword>
<dbReference type="InterPro" id="IPR047817">
    <property type="entry name" value="ABC2_TM_bact-type"/>
</dbReference>
<comment type="subcellular location">
    <subcellularLocation>
        <location evidence="1">Cell inner membrane</location>
        <topology evidence="1">Multi-pass membrane protein</topology>
    </subcellularLocation>
    <subcellularLocation>
        <location evidence="9">Cell membrane</location>
        <topology evidence="9">Multi-pass membrane protein</topology>
    </subcellularLocation>
</comment>
<comment type="caution">
    <text evidence="11">The sequence shown here is derived from an EMBL/GenBank/DDBJ whole genome shotgun (WGS) entry which is preliminary data.</text>
</comment>
<feature type="transmembrane region" description="Helical" evidence="9">
    <location>
        <begin position="281"/>
        <end position="301"/>
    </location>
</feature>
<dbReference type="Proteomes" id="UP000030182">
    <property type="component" value="Unassembled WGS sequence"/>
</dbReference>
<protein>
    <recommendedName>
        <fullName evidence="9">Transport permease protein</fullName>
    </recommendedName>
</protein>
<evidence type="ECO:0000256" key="2">
    <source>
        <dbReference type="ARBA" id="ARBA00007783"/>
    </source>
</evidence>
<name>A0ABR4SJH1_9MICO</name>
<dbReference type="PROSITE" id="PS51012">
    <property type="entry name" value="ABC_TM2"/>
    <property type="match status" value="1"/>
</dbReference>
<evidence type="ECO:0000256" key="8">
    <source>
        <dbReference type="ARBA" id="ARBA00023136"/>
    </source>
</evidence>
<feature type="transmembrane region" description="Helical" evidence="9">
    <location>
        <begin position="187"/>
        <end position="209"/>
    </location>
</feature>
<organism evidence="11 12">
    <name type="scientific">Dermabacter hominis 1368</name>
    <dbReference type="NCBI Taxonomy" id="1450519"/>
    <lineage>
        <taxon>Bacteria</taxon>
        <taxon>Bacillati</taxon>
        <taxon>Actinomycetota</taxon>
        <taxon>Actinomycetes</taxon>
        <taxon>Micrococcales</taxon>
        <taxon>Dermabacteraceae</taxon>
        <taxon>Dermabacter</taxon>
    </lineage>
</organism>
<evidence type="ECO:0000256" key="1">
    <source>
        <dbReference type="ARBA" id="ARBA00004429"/>
    </source>
</evidence>
<evidence type="ECO:0000256" key="4">
    <source>
        <dbReference type="ARBA" id="ARBA00022475"/>
    </source>
</evidence>
<evidence type="ECO:0000256" key="9">
    <source>
        <dbReference type="RuleBase" id="RU361157"/>
    </source>
</evidence>
<evidence type="ECO:0000256" key="3">
    <source>
        <dbReference type="ARBA" id="ARBA00022448"/>
    </source>
</evidence>
<keyword evidence="4 9" id="KW-1003">Cell membrane</keyword>
<dbReference type="InterPro" id="IPR013525">
    <property type="entry name" value="ABC2_TM"/>
</dbReference>
<keyword evidence="12" id="KW-1185">Reference proteome</keyword>
<dbReference type="EMBL" id="JDRS01000008">
    <property type="protein sequence ID" value="KDS93226.1"/>
    <property type="molecule type" value="Genomic_DNA"/>
</dbReference>
<dbReference type="PANTHER" id="PTHR30413:SF8">
    <property type="entry name" value="TRANSPORT PERMEASE PROTEIN"/>
    <property type="match status" value="1"/>
</dbReference>
<feature type="transmembrane region" description="Helical" evidence="9">
    <location>
        <begin position="144"/>
        <end position="167"/>
    </location>
</feature>
<evidence type="ECO:0000256" key="7">
    <source>
        <dbReference type="ARBA" id="ARBA00022989"/>
    </source>
</evidence>
<keyword evidence="7 9" id="KW-1133">Transmembrane helix</keyword>
<sequence length="310" mass="34420">MILAETKPSVELSPRLSSAQAAELARKAGLREMGVRPPLGRYIAQVWQRRSFIWHLSASRAYSRNQGSYLGQAWAILRPILDAAIYVVIFGFLFHGSAPGIDNRAAFITIGTFSYTLFQTSVMSGINSIPTNLQLIRSHRFPRAIVPLASVMTEFVLFVPILVAMMIMTMVTGLLPGMGAVWPTWSWLLLPFAAVLLATFSAGVTMVFARLGARAPDIANALPFFLTLGRYASGGMFLLSAMVPDSMWIKPILLHQPLTVYLDLFRAVFGNESLIPMTPMLWFEAIAWAIGTFAIGFVFFWRVEETYGRD</sequence>
<proteinExistence type="inferred from homology"/>
<keyword evidence="5" id="KW-0997">Cell inner membrane</keyword>
<dbReference type="Pfam" id="PF01061">
    <property type="entry name" value="ABC2_membrane"/>
    <property type="match status" value="1"/>
</dbReference>
<accession>A0ABR4SJH1</accession>
<evidence type="ECO:0000313" key="12">
    <source>
        <dbReference type="Proteomes" id="UP000030182"/>
    </source>
</evidence>
<evidence type="ECO:0000256" key="6">
    <source>
        <dbReference type="ARBA" id="ARBA00022692"/>
    </source>
</evidence>
<comment type="similarity">
    <text evidence="2 9">Belongs to the ABC-2 integral membrane protein family.</text>
</comment>
<evidence type="ECO:0000313" key="11">
    <source>
        <dbReference type="EMBL" id="KDS93226.1"/>
    </source>
</evidence>
<reference evidence="11 12" key="1">
    <citation type="submission" date="2014-01" db="EMBL/GenBank/DDBJ databases">
        <title>Draft genome sequence of the multidrug-resistant clinical isolate Dermabacter hominis 1368.</title>
        <authorList>
            <person name="Albersmeier A."/>
            <person name="Bomholt C."/>
            <person name="Glaub A."/>
            <person name="Ruckert C."/>
            <person name="Soriano F."/>
            <person name="Fernandez-Natal I."/>
            <person name="Tauch A."/>
        </authorList>
    </citation>
    <scope>NUCLEOTIDE SEQUENCE [LARGE SCALE GENOMIC DNA]</scope>
    <source>
        <strain evidence="11 12">1368</strain>
    </source>
</reference>
<feature type="transmembrane region" description="Helical" evidence="9">
    <location>
        <begin position="105"/>
        <end position="123"/>
    </location>
</feature>
<feature type="transmembrane region" description="Helical" evidence="9">
    <location>
        <begin position="221"/>
        <end position="242"/>
    </location>
</feature>